<comment type="caution">
    <text evidence="2">The sequence shown here is derived from an EMBL/GenBank/DDBJ whole genome shotgun (WGS) entry which is preliminary data.</text>
</comment>
<sequence>MRKHDKKWPVVDKNSTLADESGNSDGEEEEQDIRDSQIVDPSPTSLSAIASGSSVAVPTNSKIITAPAATISRTTYRCSVEAAATTQENDNTDRTISDNAEIVMKDSGKGGVKKEVGGRRGIVIDRRELTPAGFEAMSLTDGRDIRGSENYVAGDDKGAGTLDGEKNSGNNHGNNQSYEMWCDRNESIHLAVG</sequence>
<evidence type="ECO:0000313" key="3">
    <source>
        <dbReference type="Proteomes" id="UP000249056"/>
    </source>
</evidence>
<feature type="compositionally biased region" description="Polar residues" evidence="1">
    <location>
        <begin position="167"/>
        <end position="178"/>
    </location>
</feature>
<dbReference type="EMBL" id="QKRW01000026">
    <property type="protein sequence ID" value="RAL62093.1"/>
    <property type="molecule type" value="Genomic_DNA"/>
</dbReference>
<reference evidence="2 3" key="1">
    <citation type="submission" date="2018-06" db="EMBL/GenBank/DDBJ databases">
        <title>Genome Sequence of the Brown Rot Fungal Pathogen Monilinia fructigena.</title>
        <authorList>
            <person name="Landi L."/>
            <person name="De Miccolis Angelini R.M."/>
            <person name="Pollastro S."/>
            <person name="Abate D."/>
            <person name="Faretra F."/>
            <person name="Romanazzi G."/>
        </authorList>
    </citation>
    <scope>NUCLEOTIDE SEQUENCE [LARGE SCALE GENOMIC DNA]</scope>
    <source>
        <strain evidence="2 3">Mfrg269</strain>
    </source>
</reference>
<protein>
    <submittedName>
        <fullName evidence="2">Uncharacterized protein</fullName>
    </submittedName>
</protein>
<feature type="compositionally biased region" description="Basic and acidic residues" evidence="1">
    <location>
        <begin position="154"/>
        <end position="166"/>
    </location>
</feature>
<dbReference type="Proteomes" id="UP000249056">
    <property type="component" value="Unassembled WGS sequence"/>
</dbReference>
<accession>A0A395IRS4</accession>
<evidence type="ECO:0000256" key="1">
    <source>
        <dbReference type="SAM" id="MobiDB-lite"/>
    </source>
</evidence>
<proteinExistence type="predicted"/>
<name>A0A395IRS4_9HELO</name>
<evidence type="ECO:0000313" key="2">
    <source>
        <dbReference type="EMBL" id="RAL62093.1"/>
    </source>
</evidence>
<dbReference type="OrthoDB" id="10473744at2759"/>
<gene>
    <name evidence="2" type="ORF">DID88_002579</name>
</gene>
<keyword evidence="3" id="KW-1185">Reference proteome</keyword>
<feature type="region of interest" description="Disordered" evidence="1">
    <location>
        <begin position="1"/>
        <end position="47"/>
    </location>
</feature>
<organism evidence="2 3">
    <name type="scientific">Monilinia fructigena</name>
    <dbReference type="NCBI Taxonomy" id="38457"/>
    <lineage>
        <taxon>Eukaryota</taxon>
        <taxon>Fungi</taxon>
        <taxon>Dikarya</taxon>
        <taxon>Ascomycota</taxon>
        <taxon>Pezizomycotina</taxon>
        <taxon>Leotiomycetes</taxon>
        <taxon>Helotiales</taxon>
        <taxon>Sclerotiniaceae</taxon>
        <taxon>Monilinia</taxon>
    </lineage>
</organism>
<feature type="region of interest" description="Disordered" evidence="1">
    <location>
        <begin position="146"/>
        <end position="178"/>
    </location>
</feature>
<dbReference type="AlphaFoldDB" id="A0A395IRS4"/>